<feature type="transmembrane region" description="Helical" evidence="7">
    <location>
        <begin position="588"/>
        <end position="611"/>
    </location>
</feature>
<feature type="transmembrane region" description="Helical" evidence="7">
    <location>
        <begin position="665"/>
        <end position="687"/>
    </location>
</feature>
<feature type="transmembrane region" description="Helical" evidence="7">
    <location>
        <begin position="631"/>
        <end position="653"/>
    </location>
</feature>
<evidence type="ECO:0000256" key="5">
    <source>
        <dbReference type="ARBA" id="ARBA00022989"/>
    </source>
</evidence>
<keyword evidence="10" id="KW-1185">Reference proteome</keyword>
<dbReference type="GO" id="GO:0005886">
    <property type="term" value="C:plasma membrane"/>
    <property type="evidence" value="ECO:0007669"/>
    <property type="project" value="UniProtKB-SubCell"/>
</dbReference>
<dbReference type="Proteomes" id="UP001055712">
    <property type="component" value="Unassembled WGS sequence"/>
</dbReference>
<feature type="transmembrane region" description="Helical" evidence="7">
    <location>
        <begin position="377"/>
        <end position="395"/>
    </location>
</feature>
<feature type="transmembrane region" description="Helical" evidence="7">
    <location>
        <begin position="707"/>
        <end position="726"/>
    </location>
</feature>
<organism evidence="9 10">
    <name type="scientific">Chlorella vulgaris</name>
    <name type="common">Green alga</name>
    <dbReference type="NCBI Taxonomy" id="3077"/>
    <lineage>
        <taxon>Eukaryota</taxon>
        <taxon>Viridiplantae</taxon>
        <taxon>Chlorophyta</taxon>
        <taxon>core chlorophytes</taxon>
        <taxon>Trebouxiophyceae</taxon>
        <taxon>Chlorellales</taxon>
        <taxon>Chlorellaceae</taxon>
        <taxon>Chlorella clade</taxon>
        <taxon>Chlorella</taxon>
    </lineage>
</organism>
<evidence type="ECO:0000256" key="3">
    <source>
        <dbReference type="ARBA" id="ARBA00022475"/>
    </source>
</evidence>
<dbReference type="AlphaFoldDB" id="A0A9D4YUC2"/>
<evidence type="ECO:0000313" key="9">
    <source>
        <dbReference type="EMBL" id="KAI3427022.1"/>
    </source>
</evidence>
<dbReference type="PANTHER" id="PTHR42920">
    <property type="entry name" value="OS03G0707200 PROTEIN-RELATED"/>
    <property type="match status" value="1"/>
</dbReference>
<comment type="similarity">
    <text evidence="2">Belongs to the drug/metabolite transporter (DMT) superfamily. Plant drug/metabolite exporter (P-DME) (TC 2.A.7.4) family.</text>
</comment>
<dbReference type="EMBL" id="SIDB01000010">
    <property type="protein sequence ID" value="KAI3427022.1"/>
    <property type="molecule type" value="Genomic_DNA"/>
</dbReference>
<feature type="transmembrane region" description="Helical" evidence="7">
    <location>
        <begin position="20"/>
        <end position="38"/>
    </location>
</feature>
<keyword evidence="6 7" id="KW-0472">Membrane</keyword>
<keyword evidence="5 7" id="KW-1133">Transmembrane helix</keyword>
<keyword evidence="4 7" id="KW-0812">Transmembrane</keyword>
<protein>
    <recommendedName>
        <fullName evidence="8">EamA domain-containing protein</fullName>
    </recommendedName>
</protein>
<evidence type="ECO:0000256" key="4">
    <source>
        <dbReference type="ARBA" id="ARBA00022692"/>
    </source>
</evidence>
<dbReference type="InterPro" id="IPR051258">
    <property type="entry name" value="Diverse_Substrate_Transporter"/>
</dbReference>
<feature type="transmembrane region" description="Helical" evidence="7">
    <location>
        <begin position="490"/>
        <end position="511"/>
    </location>
</feature>
<feature type="transmembrane region" description="Helical" evidence="7">
    <location>
        <begin position="308"/>
        <end position="328"/>
    </location>
</feature>
<feature type="transmembrane region" description="Helical" evidence="7">
    <location>
        <begin position="259"/>
        <end position="287"/>
    </location>
</feature>
<feature type="transmembrane region" description="Helical" evidence="7">
    <location>
        <begin position="85"/>
        <end position="104"/>
    </location>
</feature>
<dbReference type="Pfam" id="PF00892">
    <property type="entry name" value="EamA"/>
    <property type="match status" value="1"/>
</dbReference>
<evidence type="ECO:0000256" key="7">
    <source>
        <dbReference type="SAM" id="Phobius"/>
    </source>
</evidence>
<evidence type="ECO:0000256" key="6">
    <source>
        <dbReference type="ARBA" id="ARBA00023136"/>
    </source>
</evidence>
<dbReference type="SUPFAM" id="SSF103481">
    <property type="entry name" value="Multidrug resistance efflux transporter EmrE"/>
    <property type="match status" value="1"/>
</dbReference>
<evidence type="ECO:0000313" key="10">
    <source>
        <dbReference type="Proteomes" id="UP001055712"/>
    </source>
</evidence>
<evidence type="ECO:0000256" key="2">
    <source>
        <dbReference type="ARBA" id="ARBA00007635"/>
    </source>
</evidence>
<feature type="domain" description="EamA" evidence="8">
    <location>
        <begin position="635"/>
        <end position="775"/>
    </location>
</feature>
<feature type="transmembrane region" description="Helical" evidence="7">
    <location>
        <begin position="762"/>
        <end position="782"/>
    </location>
</feature>
<comment type="caution">
    <text evidence="9">The sequence shown here is derived from an EMBL/GenBank/DDBJ whole genome shotgun (WGS) entry which is preliminary data.</text>
</comment>
<feature type="transmembrane region" description="Helical" evidence="7">
    <location>
        <begin position="230"/>
        <end position="247"/>
    </location>
</feature>
<feature type="transmembrane region" description="Helical" evidence="7">
    <location>
        <begin position="738"/>
        <end position="756"/>
    </location>
</feature>
<accession>A0A9D4YUC2</accession>
<dbReference type="InterPro" id="IPR037185">
    <property type="entry name" value="EmrE-like"/>
</dbReference>
<reference evidence="9" key="1">
    <citation type="journal article" date="2019" name="Plant J.">
        <title>Chlorella vulgaris genome assembly and annotation reveals the molecular basis for metabolic acclimation to high light conditions.</title>
        <authorList>
            <person name="Cecchin M."/>
            <person name="Marcolungo L."/>
            <person name="Rossato M."/>
            <person name="Girolomoni L."/>
            <person name="Cosentino E."/>
            <person name="Cuine S."/>
            <person name="Li-Beisson Y."/>
            <person name="Delledonne M."/>
            <person name="Ballottari M."/>
        </authorList>
    </citation>
    <scope>NUCLEOTIDE SEQUENCE</scope>
    <source>
        <strain evidence="9">211/11P</strain>
    </source>
</reference>
<sequence length="799" mass="80441">MAAFLQVKGQRLVSPADAQILFASVPVWSALLAAALLPGEAIRNHTAKASSNDNQPSGDEEQAAAAAATAAAVQNTLVLPKGREVEGFACLLIVALLWGSYGPALRLAYTLPGPPTPVAVTAVSAGIELVVLFAAALVRKGAGGAAAATRDAQQQAEAAEAAAQIPWRWLGLPAAALAGMEMGLYNTAASYTQIAGLALTTATRAAFLVQASILFTPVLSSLAGMAPSRPVWLGSLLALVGTLIITQDPSGGGAALEAAAVGGAAIGLAAGDALTLLSALCYSVATVRLPVWSVRYKVSPLQISIGKCTVLVLVAAAAASVQAAQLVAAGQPVAALWPGWRQPEGWAIMLWAALGPGALASIMLVKGQSLVQPAAAQIMFCSVPLWSGLLAAAVLPGEQRSPKQLITVVSAAAESSSDADPVPEFRPALQPGAAAVPPVAALAPQSGGLVIPHGREVEGLACLLLVSFLWGSYGPALRMAYTLPGPPSPAAVTAITAALELVLLLTIWLAGRGRGKARAAALPGALPAAKDPRLWLGLPAAVLAGLEVGLYNAAATFCEVAALSLTTAVRSTFLLQASLLFTPILSTFAGIVVGGPVWMGSMLALAGTAIITRDDSGSAVAAAGASSSVGGLAAGDAVALLSALCYSFATVRLPVWVVRHRVKPLHLAIGKSAFLLVVGLVAAALQLANSGQSLLALWPGWQQPRGWAIMLYAALGPGALASVLHVKGQGLIAPTPARVIFASSPLFSAVISYYLLPGELVGKMTWVGGSMIAAAGLAAALIPSRASPAAGATAKLKPA</sequence>
<dbReference type="InterPro" id="IPR000620">
    <property type="entry name" value="EamA_dom"/>
</dbReference>
<dbReference type="PANTHER" id="PTHR42920:SF23">
    <property type="entry name" value="EAMA DOMAIN-CONTAINING PROTEIN"/>
    <property type="match status" value="1"/>
</dbReference>
<feature type="transmembrane region" description="Helical" evidence="7">
    <location>
        <begin position="348"/>
        <end position="365"/>
    </location>
</feature>
<keyword evidence="3" id="KW-1003">Cell membrane</keyword>
<evidence type="ECO:0000259" key="8">
    <source>
        <dbReference type="Pfam" id="PF00892"/>
    </source>
</evidence>
<gene>
    <name evidence="9" type="ORF">D9Q98_006964</name>
</gene>
<proteinExistence type="inferred from homology"/>
<name>A0A9D4YUC2_CHLVU</name>
<comment type="subcellular location">
    <subcellularLocation>
        <location evidence="1">Cell membrane</location>
        <topology evidence="1">Multi-pass membrane protein</topology>
    </subcellularLocation>
</comment>
<dbReference type="OrthoDB" id="2017960at2759"/>
<reference evidence="9" key="2">
    <citation type="submission" date="2020-11" db="EMBL/GenBank/DDBJ databases">
        <authorList>
            <person name="Cecchin M."/>
            <person name="Marcolungo L."/>
            <person name="Rossato M."/>
            <person name="Girolomoni L."/>
            <person name="Cosentino E."/>
            <person name="Cuine S."/>
            <person name="Li-Beisson Y."/>
            <person name="Delledonne M."/>
            <person name="Ballottari M."/>
        </authorList>
    </citation>
    <scope>NUCLEOTIDE SEQUENCE</scope>
    <source>
        <strain evidence="9">211/11P</strain>
        <tissue evidence="9">Whole cell</tissue>
    </source>
</reference>
<feature type="transmembrane region" description="Helical" evidence="7">
    <location>
        <begin position="116"/>
        <end position="138"/>
    </location>
</feature>
<evidence type="ECO:0000256" key="1">
    <source>
        <dbReference type="ARBA" id="ARBA00004651"/>
    </source>
</evidence>